<dbReference type="PANTHER" id="PTHR23255:SF71">
    <property type="entry name" value="RECEPTOR PROTEIN SERINE_THREONINE KINASE"/>
    <property type="match status" value="1"/>
</dbReference>
<dbReference type="InterPro" id="IPR001245">
    <property type="entry name" value="Ser-Thr/Tyr_kinase_cat_dom"/>
</dbReference>
<keyword evidence="11" id="KW-0547">Nucleotide-binding</keyword>
<dbReference type="EMBL" id="CAXLJL010000157">
    <property type="protein sequence ID" value="CAL5133652.1"/>
    <property type="molecule type" value="Genomic_DNA"/>
</dbReference>
<evidence type="ECO:0000256" key="8">
    <source>
        <dbReference type="ARBA" id="ARBA00022692"/>
    </source>
</evidence>
<dbReference type="GO" id="GO:0043235">
    <property type="term" value="C:receptor complex"/>
    <property type="evidence" value="ECO:0007669"/>
    <property type="project" value="TreeGrafter"/>
</dbReference>
<dbReference type="InterPro" id="IPR011009">
    <property type="entry name" value="Kinase-like_dom_sf"/>
</dbReference>
<keyword evidence="9" id="KW-0479">Metal-binding</keyword>
<feature type="transmembrane region" description="Helical" evidence="19">
    <location>
        <begin position="292"/>
        <end position="319"/>
    </location>
</feature>
<evidence type="ECO:0000256" key="10">
    <source>
        <dbReference type="ARBA" id="ARBA00022729"/>
    </source>
</evidence>
<evidence type="ECO:0000256" key="7">
    <source>
        <dbReference type="ARBA" id="ARBA00022679"/>
    </source>
</evidence>
<accession>A0AAV2TBL5</accession>
<proteinExistence type="inferred from homology"/>
<evidence type="ECO:0000256" key="19">
    <source>
        <dbReference type="SAM" id="Phobius"/>
    </source>
</evidence>
<feature type="domain" description="Protein kinase" evidence="20">
    <location>
        <begin position="432"/>
        <end position="1055"/>
    </location>
</feature>
<feature type="region of interest" description="Disordered" evidence="18">
    <location>
        <begin position="804"/>
        <end position="824"/>
    </location>
</feature>
<evidence type="ECO:0000256" key="18">
    <source>
        <dbReference type="SAM" id="MobiDB-lite"/>
    </source>
</evidence>
<dbReference type="AlphaFoldDB" id="A0AAV2TBL5"/>
<evidence type="ECO:0000259" key="20">
    <source>
        <dbReference type="PROSITE" id="PS50011"/>
    </source>
</evidence>
<dbReference type="GO" id="GO:0004675">
    <property type="term" value="F:transmembrane receptor protein serine/threonine kinase activity"/>
    <property type="evidence" value="ECO:0007669"/>
    <property type="project" value="UniProtKB-EC"/>
</dbReference>
<dbReference type="EC" id="2.7.11.30" evidence="5"/>
<dbReference type="SMART" id="SM00220">
    <property type="entry name" value="S_TKc"/>
    <property type="match status" value="1"/>
</dbReference>
<keyword evidence="16 19" id="KW-0472">Membrane</keyword>
<dbReference type="InterPro" id="IPR000333">
    <property type="entry name" value="TGFB_receptor"/>
</dbReference>
<evidence type="ECO:0000313" key="22">
    <source>
        <dbReference type="Proteomes" id="UP001497525"/>
    </source>
</evidence>
<dbReference type="Gene3D" id="3.30.200.20">
    <property type="entry name" value="Phosphorylase Kinase, domain 1"/>
    <property type="match status" value="1"/>
</dbReference>
<evidence type="ECO:0000313" key="21">
    <source>
        <dbReference type="EMBL" id="CAL5133652.1"/>
    </source>
</evidence>
<dbReference type="InterPro" id="IPR045860">
    <property type="entry name" value="Snake_toxin-like_sf"/>
</dbReference>
<evidence type="ECO:0000256" key="4">
    <source>
        <dbReference type="ARBA" id="ARBA00009605"/>
    </source>
</evidence>
<keyword evidence="6" id="KW-0723">Serine/threonine-protein kinase</keyword>
<keyword evidence="14" id="KW-0460">Magnesium</keyword>
<keyword evidence="17" id="KW-0675">Receptor</keyword>
<evidence type="ECO:0000256" key="1">
    <source>
        <dbReference type="ARBA" id="ARBA00001936"/>
    </source>
</evidence>
<comment type="cofactor">
    <cofactor evidence="1">
        <name>Mn(2+)</name>
        <dbReference type="ChEBI" id="CHEBI:29035"/>
    </cofactor>
</comment>
<dbReference type="Gene3D" id="2.10.60.10">
    <property type="entry name" value="CD59"/>
    <property type="match status" value="1"/>
</dbReference>
<dbReference type="GO" id="GO:0005886">
    <property type="term" value="C:plasma membrane"/>
    <property type="evidence" value="ECO:0007669"/>
    <property type="project" value="TreeGrafter"/>
</dbReference>
<feature type="compositionally biased region" description="Low complexity" evidence="18">
    <location>
        <begin position="808"/>
        <end position="821"/>
    </location>
</feature>
<keyword evidence="8 19" id="KW-0812">Transmembrane</keyword>
<evidence type="ECO:0000256" key="12">
    <source>
        <dbReference type="ARBA" id="ARBA00022777"/>
    </source>
</evidence>
<comment type="similarity">
    <text evidence="4">Belongs to the protein kinase superfamily. TKL Ser/Thr protein kinase family. TGFB receptor subfamily.</text>
</comment>
<evidence type="ECO:0000256" key="3">
    <source>
        <dbReference type="ARBA" id="ARBA00004479"/>
    </source>
</evidence>
<evidence type="ECO:0000256" key="13">
    <source>
        <dbReference type="ARBA" id="ARBA00022840"/>
    </source>
</evidence>
<sequence>MSRREHLTDILYEMTTLHPCIWELVLKIFLSFIYVELSVVDSTNGGTIVSPSVLITKSQTAQRKTRPLSCLCNDNSECMMDPAPLAFAADTLSRRPKNFPQSLGRCTITSEGRCYTAKDITVGHLPLYNEFNDYGFDYSKSERTSRHLLFRERHEGTNLSDAVTNIDSEKIDPERFIHVKYGCISSSQKITACNSHLAKHLVPKTIACCNSSDYCNAQLVPKFVHHASNEEAFKTALRNQRLFRQQQVPDERVHLNPGLNLGPDLLNGGELLYENTGTKNSFIQTSSNSPNLFHMILIIAFSSVALILLVTLTAVCCLYKYRLHKQHRNIYEAVLWQPAARPPFCSRERCPGSAQQPASLISSWQSCAKVSRSGSGAKRHQLGQKLPVSGCSSQTMSTNLTRNLEGLSDEQVPDSTKTCSSGLMQQTVSRQISLEKMLGRGCFSDVWLGNWRGEPILAKIFMPNNRLSQSIWRRTALLHRSMPLRHQTIQGLMAVDWLRYPNEANRLGITKAIGQTVFGPLSLHAMLISEFHQWGTLKDLMARTRWKSYSVRGDRTGEAVERIFLLVRTSEDSHKSILTTTDELMLKILLRMAITLTQGLCFLHSEFAGTRGKPALAHRNLKPSNVFVRSDWSCCIGDIGLAVRSPPSSPPSQIEELRQLYDQYLDHVKISLPPSHPSYSYIRTRLSPGSTDDRINLPERKIAHTLAELGFQKNDLTGHQESHLQSAANSRLTVEKAESLDWWPVGGMQIATPRYMAPELLNDSVDPFCFEAHQRADVYALSLILWELITWSFPQSTCTAYSNTFQPSSSSRSSADSTNLSNTRSLVNSNDSHAVYRFRQAYQVEWESLHTVPVCAVSSTYSTIDLKSSSPSHQETLMPEDMVKEPFFIQSSKMPTASAETQSSSSLTEPDLLTMRYLVCEMNARPQLPTFPSLPTLPINTFAQSMRADLDPGIEVDLSGSSTQRIELPALQSNCHAAPNACIESSSSGASSLNDTCSHSNSISGDMARHTDSTDLTTLVCLVLAHFSALLPECWVANPNTRLTALRIRKNLQRLSDQLDIHRSNPGCNSPTLIPCSAKMQANITQQSGSTIKGKT</sequence>
<keyword evidence="15 19" id="KW-1133">Transmembrane helix</keyword>
<organism evidence="21 22">
    <name type="scientific">Calicophoron daubneyi</name>
    <name type="common">Rumen fluke</name>
    <name type="synonym">Paramphistomum daubneyi</name>
    <dbReference type="NCBI Taxonomy" id="300641"/>
    <lineage>
        <taxon>Eukaryota</taxon>
        <taxon>Metazoa</taxon>
        <taxon>Spiralia</taxon>
        <taxon>Lophotrochozoa</taxon>
        <taxon>Platyhelminthes</taxon>
        <taxon>Trematoda</taxon>
        <taxon>Digenea</taxon>
        <taxon>Plagiorchiida</taxon>
        <taxon>Pronocephalata</taxon>
        <taxon>Paramphistomoidea</taxon>
        <taxon>Paramphistomidae</taxon>
        <taxon>Calicophoron</taxon>
    </lineage>
</organism>
<comment type="caution">
    <text evidence="21">The sequence shown here is derived from an EMBL/GenBank/DDBJ whole genome shotgun (WGS) entry which is preliminary data.</text>
</comment>
<evidence type="ECO:0000256" key="2">
    <source>
        <dbReference type="ARBA" id="ARBA00001946"/>
    </source>
</evidence>
<keyword evidence="10" id="KW-0732">Signal</keyword>
<comment type="subcellular location">
    <subcellularLocation>
        <location evidence="3">Membrane</location>
        <topology evidence="3">Single-pass type I membrane protein</topology>
    </subcellularLocation>
</comment>
<keyword evidence="7" id="KW-0808">Transferase</keyword>
<evidence type="ECO:0000256" key="9">
    <source>
        <dbReference type="ARBA" id="ARBA00022723"/>
    </source>
</evidence>
<dbReference type="GO" id="GO:0071363">
    <property type="term" value="P:cellular response to growth factor stimulus"/>
    <property type="evidence" value="ECO:0007669"/>
    <property type="project" value="TreeGrafter"/>
</dbReference>
<dbReference type="SUPFAM" id="SSF56112">
    <property type="entry name" value="Protein kinase-like (PK-like)"/>
    <property type="match status" value="1"/>
</dbReference>
<evidence type="ECO:0000256" key="14">
    <source>
        <dbReference type="ARBA" id="ARBA00022842"/>
    </source>
</evidence>
<dbReference type="GO" id="GO:0005524">
    <property type="term" value="F:ATP binding"/>
    <property type="evidence" value="ECO:0007669"/>
    <property type="project" value="UniProtKB-KW"/>
</dbReference>
<keyword evidence="13" id="KW-0067">ATP-binding</keyword>
<evidence type="ECO:0000256" key="6">
    <source>
        <dbReference type="ARBA" id="ARBA00022527"/>
    </source>
</evidence>
<evidence type="ECO:0000256" key="11">
    <source>
        <dbReference type="ARBA" id="ARBA00022741"/>
    </source>
</evidence>
<dbReference type="Gene3D" id="1.10.510.10">
    <property type="entry name" value="Transferase(Phosphotransferase) domain 1"/>
    <property type="match status" value="1"/>
</dbReference>
<dbReference type="InterPro" id="IPR000719">
    <property type="entry name" value="Prot_kinase_dom"/>
</dbReference>
<dbReference type="PROSITE" id="PS50011">
    <property type="entry name" value="PROTEIN_KINASE_DOM"/>
    <property type="match status" value="1"/>
</dbReference>
<keyword evidence="12" id="KW-0418">Kinase</keyword>
<comment type="cofactor">
    <cofactor evidence="2">
        <name>Mg(2+)</name>
        <dbReference type="ChEBI" id="CHEBI:18420"/>
    </cofactor>
</comment>
<dbReference type="PANTHER" id="PTHR23255">
    <property type="entry name" value="TRANSFORMING GROWTH FACTOR-BETA RECEPTOR TYPE I AND II"/>
    <property type="match status" value="1"/>
</dbReference>
<protein>
    <recommendedName>
        <fullName evidence="5">receptor protein serine/threonine kinase</fullName>
        <ecNumber evidence="5">2.7.11.30</ecNumber>
    </recommendedName>
</protein>
<gene>
    <name evidence="21" type="ORF">CDAUBV1_LOCUS6913</name>
</gene>
<dbReference type="Proteomes" id="UP001497525">
    <property type="component" value="Unassembled WGS sequence"/>
</dbReference>
<dbReference type="Pfam" id="PF07714">
    <property type="entry name" value="PK_Tyr_Ser-Thr"/>
    <property type="match status" value="1"/>
</dbReference>
<reference evidence="21" key="1">
    <citation type="submission" date="2024-06" db="EMBL/GenBank/DDBJ databases">
        <authorList>
            <person name="Liu X."/>
            <person name="Lenzi L."/>
            <person name="Haldenby T S."/>
            <person name="Uol C."/>
        </authorList>
    </citation>
    <scope>NUCLEOTIDE SEQUENCE</scope>
</reference>
<evidence type="ECO:0000256" key="16">
    <source>
        <dbReference type="ARBA" id="ARBA00023136"/>
    </source>
</evidence>
<evidence type="ECO:0000256" key="17">
    <source>
        <dbReference type="ARBA" id="ARBA00023170"/>
    </source>
</evidence>
<name>A0AAV2TBL5_CALDB</name>
<evidence type="ECO:0000256" key="15">
    <source>
        <dbReference type="ARBA" id="ARBA00022989"/>
    </source>
</evidence>
<evidence type="ECO:0000256" key="5">
    <source>
        <dbReference type="ARBA" id="ARBA00012401"/>
    </source>
</evidence>